<name>A0A091NT39_APAVI</name>
<feature type="compositionally biased region" description="Low complexity" evidence="1">
    <location>
        <begin position="175"/>
        <end position="185"/>
    </location>
</feature>
<dbReference type="AlphaFoldDB" id="A0A091NT39"/>
<feature type="non-terminal residue" evidence="2">
    <location>
        <position position="1"/>
    </location>
</feature>
<reference evidence="2 3" key="1">
    <citation type="submission" date="2014-04" db="EMBL/GenBank/DDBJ databases">
        <title>Genome evolution of avian class.</title>
        <authorList>
            <person name="Zhang G."/>
            <person name="Li C."/>
        </authorList>
    </citation>
    <scope>NUCLEOTIDE SEQUENCE [LARGE SCALE GENOMIC DNA]</scope>
    <source>
        <strain evidence="2">BGI_N311</strain>
    </source>
</reference>
<evidence type="ECO:0000256" key="1">
    <source>
        <dbReference type="SAM" id="MobiDB-lite"/>
    </source>
</evidence>
<keyword evidence="3" id="KW-1185">Reference proteome</keyword>
<feature type="region of interest" description="Disordered" evidence="1">
    <location>
        <begin position="1"/>
        <end position="29"/>
    </location>
</feature>
<sequence length="226" mass="23206">GFNGLARKAGESAEDETAPTALPTPAEREAEARFVSTAPTLKLLNHHPLLEDLLHEAFLKKDYLAQAPFLPGDPGPLLPAGALQPCPGSPAPESSPRTPALPRAAFPTDPLTTPAERPGPWGEAWGTVPGADSSWSPAGVTESDSTSPSGASTTPGTSLQPHTGASAVPGDEETTTTTSTITTTTVTMLQGPVPCNRTLAGPEGWLVSPEPAAVSYDGSMDCTYTI</sequence>
<feature type="compositionally biased region" description="Low complexity" evidence="1">
    <location>
        <begin position="141"/>
        <end position="158"/>
    </location>
</feature>
<evidence type="ECO:0000313" key="2">
    <source>
        <dbReference type="EMBL" id="KFP92104.1"/>
    </source>
</evidence>
<proteinExistence type="predicted"/>
<dbReference type="Proteomes" id="UP000054244">
    <property type="component" value="Unassembled WGS sequence"/>
</dbReference>
<organism evidence="2 3">
    <name type="scientific">Apaloderma vittatum</name>
    <name type="common">Bar-tailed trogon</name>
    <dbReference type="NCBI Taxonomy" id="57397"/>
    <lineage>
        <taxon>Eukaryota</taxon>
        <taxon>Metazoa</taxon>
        <taxon>Chordata</taxon>
        <taxon>Craniata</taxon>
        <taxon>Vertebrata</taxon>
        <taxon>Euteleostomi</taxon>
        <taxon>Archelosauria</taxon>
        <taxon>Archosauria</taxon>
        <taxon>Dinosauria</taxon>
        <taxon>Saurischia</taxon>
        <taxon>Theropoda</taxon>
        <taxon>Coelurosauria</taxon>
        <taxon>Aves</taxon>
        <taxon>Neognathae</taxon>
        <taxon>Neoaves</taxon>
        <taxon>Telluraves</taxon>
        <taxon>Coraciimorphae</taxon>
        <taxon>Trogoniformes</taxon>
        <taxon>Trogonidae</taxon>
        <taxon>Apaloderma</taxon>
    </lineage>
</organism>
<feature type="non-terminal residue" evidence="2">
    <location>
        <position position="226"/>
    </location>
</feature>
<protein>
    <submittedName>
        <fullName evidence="2">Seizure protein 6</fullName>
    </submittedName>
</protein>
<evidence type="ECO:0000313" key="3">
    <source>
        <dbReference type="Proteomes" id="UP000054244"/>
    </source>
</evidence>
<feature type="region of interest" description="Disordered" evidence="1">
    <location>
        <begin position="75"/>
        <end position="185"/>
    </location>
</feature>
<accession>A0A091NT39</accession>
<gene>
    <name evidence="2" type="ORF">N311_07302</name>
</gene>
<dbReference type="EMBL" id="KL392441">
    <property type="protein sequence ID" value="KFP92104.1"/>
    <property type="molecule type" value="Genomic_DNA"/>
</dbReference>